<reference evidence="1" key="1">
    <citation type="journal article" date="2020" name="mSystems">
        <title>Genome- and Community-Level Interaction Insights into Carbon Utilization and Element Cycling Functions of Hydrothermarchaeota in Hydrothermal Sediment.</title>
        <authorList>
            <person name="Zhou Z."/>
            <person name="Liu Y."/>
            <person name="Xu W."/>
            <person name="Pan J."/>
            <person name="Luo Z.H."/>
            <person name="Li M."/>
        </authorList>
    </citation>
    <scope>NUCLEOTIDE SEQUENCE [LARGE SCALE GENOMIC DNA]</scope>
    <source>
        <strain evidence="1">SpSt-132</strain>
    </source>
</reference>
<proteinExistence type="predicted"/>
<dbReference type="PANTHER" id="PTHR36441:SF1">
    <property type="entry name" value="DUF503 DOMAIN-CONTAINING PROTEIN"/>
    <property type="match status" value="1"/>
</dbReference>
<protein>
    <submittedName>
        <fullName evidence="1">DUF503 domain-containing protein</fullName>
    </submittedName>
</protein>
<sequence length="95" mass="11120">MVLGILRVELFFPENGSLKEKRHFIRSIKDKVRSSLNVSVAEVDHHDLWQRASLAFVCVAGERTIAEDTLVKTKKLLERFYPEFLLDLRVEFLNF</sequence>
<dbReference type="PANTHER" id="PTHR36441">
    <property type="entry name" value="HYPOTHETICAL CYTOSOLIC PROTEIN"/>
    <property type="match status" value="1"/>
</dbReference>
<dbReference type="AlphaFoldDB" id="A0A7C2V2M5"/>
<dbReference type="Pfam" id="PF04456">
    <property type="entry name" value="DUF503"/>
    <property type="match status" value="1"/>
</dbReference>
<organism evidence="1">
    <name type="scientific">Hydrogenobacter sp</name>
    <dbReference type="NCBI Taxonomy" id="2152829"/>
    <lineage>
        <taxon>Bacteria</taxon>
        <taxon>Pseudomonadati</taxon>
        <taxon>Aquificota</taxon>
        <taxon>Aquificia</taxon>
        <taxon>Aquificales</taxon>
        <taxon>Aquificaceae</taxon>
        <taxon>Hydrogenobacter</taxon>
    </lineage>
</organism>
<dbReference type="EMBL" id="DSFP01000020">
    <property type="protein sequence ID" value="HEW45238.1"/>
    <property type="molecule type" value="Genomic_DNA"/>
</dbReference>
<dbReference type="SUPFAM" id="SSF103007">
    <property type="entry name" value="Hypothetical protein TT1725"/>
    <property type="match status" value="1"/>
</dbReference>
<dbReference type="InterPro" id="IPR007546">
    <property type="entry name" value="DUF503"/>
</dbReference>
<gene>
    <name evidence="1" type="ORF">ENO47_00995</name>
</gene>
<dbReference type="Gene3D" id="3.30.70.1120">
    <property type="entry name" value="TT1725-like"/>
    <property type="match status" value="1"/>
</dbReference>
<comment type="caution">
    <text evidence="1">The sequence shown here is derived from an EMBL/GenBank/DDBJ whole genome shotgun (WGS) entry which is preliminary data.</text>
</comment>
<evidence type="ECO:0000313" key="1">
    <source>
        <dbReference type="EMBL" id="HEW45238.1"/>
    </source>
</evidence>
<dbReference type="InterPro" id="IPR036746">
    <property type="entry name" value="TT1725-like_sf"/>
</dbReference>
<accession>A0A7C2V2M5</accession>
<name>A0A7C2V2M5_9AQUI</name>